<feature type="transmembrane region" description="Helical" evidence="10">
    <location>
        <begin position="355"/>
        <end position="374"/>
    </location>
</feature>
<dbReference type="Proteomes" id="UP000568158">
    <property type="component" value="Unassembled WGS sequence"/>
</dbReference>
<proteinExistence type="inferred from homology"/>
<evidence type="ECO:0000256" key="3">
    <source>
        <dbReference type="ARBA" id="ARBA00008715"/>
    </source>
</evidence>
<dbReference type="PANTHER" id="PTHR12413">
    <property type="entry name" value="DOLICHYL GLYCOSYLTRANSFERASE"/>
    <property type="match status" value="1"/>
</dbReference>
<sequence length="536" mass="61789">MRQLRKNKFVSLFRSSPLNDFLVPFRKAQNQWVARYIIIVFALIVRCAVGIGPYSGENTPPMYGDFEAQRHWMEITTHLPIGKWYYFDLQYWGLDYPPLTAFHSWLLGKIGSLIDSSWFALNVSRGLETPDLKSYMRITALFSELALYIPAVILFTRWMGRYYNNASTIDQTIIAAAILYQPALIIIDHGHFQYNSVMLGFSLLALVNLLYDNFCVAAILFTLSISFKQMALYYAPIFFFYLLRICLRSPRTHSVCILRFVSVGCSVIATLFLEFLPFVVFGGIGQIKQCLIRLFPFERGLFEDKVSNFWCATNIFIKYKSIFSTSQLKTIALVFTLIGIAPSCGLICFKPRKELLPWCLASCSMAFYLFSFQVHEKSILLPWMPITLLLNEVDSDVISMVCWFFNAALFSMWPLLKRDGLIIQYAVLGILSNWLMGNLSWIRKALRAIKLPVHYRNLATPVLPHNLFWRVIIVGSYIAAIGLQIVEFVFDPPKSLPHLWIIGNVEISFCSFALFWIWCNYRMFTLAVDDSKLKTE</sequence>
<dbReference type="GO" id="GO:0042281">
    <property type="term" value="F:dolichyl pyrophosphate Man9GlcNAc2 alpha-1,3-glucosyltransferase activity"/>
    <property type="evidence" value="ECO:0007669"/>
    <property type="project" value="TreeGrafter"/>
</dbReference>
<evidence type="ECO:0000313" key="11">
    <source>
        <dbReference type="EMBL" id="KAF6009618.1"/>
    </source>
</evidence>
<feature type="transmembrane region" description="Helical" evidence="10">
    <location>
        <begin position="33"/>
        <end position="54"/>
    </location>
</feature>
<protein>
    <recommendedName>
        <fullName evidence="10">Alpha-1,3-glucosyltransferase</fullName>
        <ecNumber evidence="10">2.4.1.-</ecNumber>
    </recommendedName>
</protein>
<evidence type="ECO:0000313" key="12">
    <source>
        <dbReference type="EMBL" id="QOU18929.1"/>
    </source>
</evidence>
<dbReference type="EMBL" id="JABCYN010000030">
    <property type="protein sequence ID" value="KAF6009618.1"/>
    <property type="molecule type" value="Genomic_DNA"/>
</dbReference>
<reference evidence="12" key="3">
    <citation type="submission" date="2020-10" db="EMBL/GenBank/DDBJ databases">
        <authorList>
            <person name="Palmer J.M."/>
        </authorList>
    </citation>
    <scope>NUCLEOTIDE SEQUENCE</scope>
    <source>
        <strain evidence="12">UCD 2041</strain>
    </source>
</reference>
<feature type="transmembrane region" description="Helical" evidence="10">
    <location>
        <begin position="231"/>
        <end position="247"/>
    </location>
</feature>
<accession>A0A7D9H1C5</accession>
<reference evidence="11 15" key="2">
    <citation type="journal article" date="2020" name="Appl. Microbiol. Biotechnol.">
        <title>Targeted gene deletion in Brettanomyces bruxellensis with an expression-free CRISPR-Cas9 system.</title>
        <authorList>
            <person name="Varela C."/>
            <person name="Bartel C."/>
            <person name="Onetto C."/>
            <person name="Borneman A."/>
        </authorList>
    </citation>
    <scope>NUCLEOTIDE SEQUENCE [LARGE SCALE GENOMIC DNA]</scope>
    <source>
        <strain evidence="11 15">AWRI1613</strain>
    </source>
</reference>
<comment type="subcellular location">
    <subcellularLocation>
        <location evidence="1 10">Endoplasmic reticulum membrane</location>
        <topology evidence="1 10">Multi-pass membrane protein</topology>
    </subcellularLocation>
</comment>
<evidence type="ECO:0000256" key="4">
    <source>
        <dbReference type="ARBA" id="ARBA00022676"/>
    </source>
</evidence>
<evidence type="ECO:0000256" key="1">
    <source>
        <dbReference type="ARBA" id="ARBA00004477"/>
    </source>
</evidence>
<dbReference type="Proteomes" id="UP000478008">
    <property type="component" value="Unassembled WGS sequence"/>
</dbReference>
<evidence type="ECO:0000313" key="15">
    <source>
        <dbReference type="Proteomes" id="UP000568158"/>
    </source>
</evidence>
<feature type="transmembrane region" description="Helical" evidence="10">
    <location>
        <begin position="423"/>
        <end position="442"/>
    </location>
</feature>
<dbReference type="EC" id="2.4.1.-" evidence="10"/>
<organism evidence="13 14">
    <name type="scientific">Dekkera bruxellensis</name>
    <name type="common">Brettanomyces custersii</name>
    <dbReference type="NCBI Taxonomy" id="5007"/>
    <lineage>
        <taxon>Eukaryota</taxon>
        <taxon>Fungi</taxon>
        <taxon>Dikarya</taxon>
        <taxon>Ascomycota</taxon>
        <taxon>Saccharomycotina</taxon>
        <taxon>Pichiomycetes</taxon>
        <taxon>Pichiales</taxon>
        <taxon>Pichiaceae</taxon>
        <taxon>Brettanomyces</taxon>
    </lineage>
</organism>
<evidence type="ECO:0000313" key="13">
    <source>
        <dbReference type="EMBL" id="VUG17887.1"/>
    </source>
</evidence>
<dbReference type="PANTHER" id="PTHR12413:SF1">
    <property type="entry name" value="DOLICHYL PYROPHOSPHATE MAN9GLCNAC2 ALPHA-1,3-GLUCOSYLTRANSFERASE"/>
    <property type="match status" value="1"/>
</dbReference>
<feature type="transmembrane region" description="Helical" evidence="10">
    <location>
        <begin position="135"/>
        <end position="156"/>
    </location>
</feature>
<comment type="pathway">
    <text evidence="2 10">Protein modification; protein glycosylation.</text>
</comment>
<dbReference type="EMBL" id="CABFWN010000002">
    <property type="protein sequence ID" value="VUG17887.1"/>
    <property type="molecule type" value="Genomic_DNA"/>
</dbReference>
<name>A0A7D9H1C5_DEKBR</name>
<dbReference type="Pfam" id="PF03155">
    <property type="entry name" value="Alg6_Alg8"/>
    <property type="match status" value="1"/>
</dbReference>
<dbReference type="AlphaFoldDB" id="A0A7D9H1C5"/>
<evidence type="ECO:0000256" key="9">
    <source>
        <dbReference type="ARBA" id="ARBA00023136"/>
    </source>
</evidence>
<reference evidence="12" key="4">
    <citation type="journal article" name="BMC Genomics">
        <title>New genome assemblies reveal patterns of domestication and adaptation across Brettanomyces (Dekkera) species.</title>
        <authorList>
            <person name="Roach M.J."/>
            <person name="Borneman A.R."/>
        </authorList>
    </citation>
    <scope>NUCLEOTIDE SEQUENCE</scope>
    <source>
        <strain evidence="12">UCD 2041</strain>
    </source>
</reference>
<dbReference type="EMBL" id="CP063133">
    <property type="protein sequence ID" value="QOU18929.1"/>
    <property type="molecule type" value="Genomic_DNA"/>
</dbReference>
<evidence type="ECO:0000256" key="10">
    <source>
        <dbReference type="RuleBase" id="RU363110"/>
    </source>
</evidence>
<evidence type="ECO:0000256" key="2">
    <source>
        <dbReference type="ARBA" id="ARBA00004922"/>
    </source>
</evidence>
<keyword evidence="8 10" id="KW-1133">Transmembrane helix</keyword>
<feature type="transmembrane region" description="Helical" evidence="10">
    <location>
        <begin position="330"/>
        <end position="348"/>
    </location>
</feature>
<keyword evidence="4 10" id="KW-0328">Glycosyltransferase</keyword>
<dbReference type="UniPathway" id="UPA00378"/>
<comment type="similarity">
    <text evidence="3 10">Belongs to the ALG6/ALG8 glucosyltransferase family.</text>
</comment>
<feature type="transmembrane region" description="Helical" evidence="10">
    <location>
        <begin position="199"/>
        <end position="225"/>
    </location>
</feature>
<keyword evidence="9 10" id="KW-0472">Membrane</keyword>
<reference evidence="13 14" key="1">
    <citation type="submission" date="2019-07" db="EMBL/GenBank/DDBJ databases">
        <authorList>
            <person name="Friedrich A."/>
            <person name="Schacherer J."/>
        </authorList>
    </citation>
    <scope>NUCLEOTIDE SEQUENCE [LARGE SCALE GENOMIC DNA]</scope>
</reference>
<gene>
    <name evidence="13" type="primary">ALG6</name>
    <name evidence="12" type="ORF">BRETT_004150</name>
    <name evidence="13" type="ORF">DEBR0S2_18536G</name>
    <name evidence="11" type="ORF">HII12_003164</name>
</gene>
<dbReference type="Proteomes" id="UP000663131">
    <property type="component" value="Chromosome 5"/>
</dbReference>
<dbReference type="GO" id="GO:0005789">
    <property type="term" value="C:endoplasmic reticulum membrane"/>
    <property type="evidence" value="ECO:0007669"/>
    <property type="project" value="UniProtKB-SubCell"/>
</dbReference>
<keyword evidence="6 10" id="KW-0812">Transmembrane</keyword>
<feature type="transmembrane region" description="Helical" evidence="10">
    <location>
        <begin position="259"/>
        <end position="284"/>
    </location>
</feature>
<evidence type="ECO:0000256" key="7">
    <source>
        <dbReference type="ARBA" id="ARBA00022824"/>
    </source>
</evidence>
<feature type="transmembrane region" description="Helical" evidence="10">
    <location>
        <begin position="498"/>
        <end position="518"/>
    </location>
</feature>
<evidence type="ECO:0000256" key="8">
    <source>
        <dbReference type="ARBA" id="ARBA00022989"/>
    </source>
</evidence>
<dbReference type="OrthoDB" id="5589195at2759"/>
<evidence type="ECO:0000256" key="5">
    <source>
        <dbReference type="ARBA" id="ARBA00022679"/>
    </source>
</evidence>
<feature type="transmembrane region" description="Helical" evidence="10">
    <location>
        <begin position="467"/>
        <end position="486"/>
    </location>
</feature>
<keyword evidence="14" id="KW-1185">Reference proteome</keyword>
<dbReference type="InterPro" id="IPR004856">
    <property type="entry name" value="Glyco_trans_ALG6/ALG8"/>
</dbReference>
<evidence type="ECO:0000313" key="14">
    <source>
        <dbReference type="Proteomes" id="UP000478008"/>
    </source>
</evidence>
<evidence type="ECO:0000256" key="6">
    <source>
        <dbReference type="ARBA" id="ARBA00022692"/>
    </source>
</evidence>
<keyword evidence="5 10" id="KW-0808">Transferase</keyword>
<keyword evidence="7 10" id="KW-0256">Endoplasmic reticulum</keyword>